<evidence type="ECO:0000313" key="2">
    <source>
        <dbReference type="Proteomes" id="UP000186817"/>
    </source>
</evidence>
<dbReference type="EMBL" id="LSRX01000665">
    <property type="protein sequence ID" value="OLP91437.1"/>
    <property type="molecule type" value="Genomic_DNA"/>
</dbReference>
<dbReference type="AlphaFoldDB" id="A0A1Q9D8I5"/>
<sequence>MDGDEIRRWDDSASTADLEGPNMIAIYIPLHHDIKIFSTDKMEIYRSWMTACWAVALDVEAGCHMDRIIR</sequence>
<proteinExistence type="predicted"/>
<organism evidence="1 2">
    <name type="scientific">Symbiodinium microadriaticum</name>
    <name type="common">Dinoflagellate</name>
    <name type="synonym">Zooxanthella microadriatica</name>
    <dbReference type="NCBI Taxonomy" id="2951"/>
    <lineage>
        <taxon>Eukaryota</taxon>
        <taxon>Sar</taxon>
        <taxon>Alveolata</taxon>
        <taxon>Dinophyceae</taxon>
        <taxon>Suessiales</taxon>
        <taxon>Symbiodiniaceae</taxon>
        <taxon>Symbiodinium</taxon>
    </lineage>
</organism>
<dbReference type="Proteomes" id="UP000186817">
    <property type="component" value="Unassembled WGS sequence"/>
</dbReference>
<name>A0A1Q9D8I5_SYMMI</name>
<accession>A0A1Q9D8I5</accession>
<gene>
    <name evidence="1" type="ORF">AK812_SmicGene26878</name>
</gene>
<protein>
    <submittedName>
        <fullName evidence="1">Uncharacterized protein</fullName>
    </submittedName>
</protein>
<keyword evidence="2" id="KW-1185">Reference proteome</keyword>
<comment type="caution">
    <text evidence="1">The sequence shown here is derived from an EMBL/GenBank/DDBJ whole genome shotgun (WGS) entry which is preliminary data.</text>
</comment>
<reference evidence="1 2" key="1">
    <citation type="submission" date="2016-02" db="EMBL/GenBank/DDBJ databases">
        <title>Genome analysis of coral dinoflagellate symbionts highlights evolutionary adaptations to a symbiotic lifestyle.</title>
        <authorList>
            <person name="Aranda M."/>
            <person name="Li Y."/>
            <person name="Liew Y.J."/>
            <person name="Baumgarten S."/>
            <person name="Simakov O."/>
            <person name="Wilson M."/>
            <person name="Piel J."/>
            <person name="Ashoor H."/>
            <person name="Bougouffa S."/>
            <person name="Bajic V.B."/>
            <person name="Ryu T."/>
            <person name="Ravasi T."/>
            <person name="Bayer T."/>
            <person name="Micklem G."/>
            <person name="Kim H."/>
            <person name="Bhak J."/>
            <person name="Lajeunesse T.C."/>
            <person name="Voolstra C.R."/>
        </authorList>
    </citation>
    <scope>NUCLEOTIDE SEQUENCE [LARGE SCALE GENOMIC DNA]</scope>
    <source>
        <strain evidence="1 2">CCMP2467</strain>
    </source>
</reference>
<evidence type="ECO:0000313" key="1">
    <source>
        <dbReference type="EMBL" id="OLP91437.1"/>
    </source>
</evidence>